<evidence type="ECO:0000313" key="1">
    <source>
        <dbReference type="EMBL" id="SEG27848.1"/>
    </source>
</evidence>
<keyword evidence="2" id="KW-1185">Reference proteome</keyword>
<reference evidence="2" key="1">
    <citation type="submission" date="2016-10" db="EMBL/GenBank/DDBJ databases">
        <authorList>
            <person name="Varghese N."/>
            <person name="Submissions S."/>
        </authorList>
    </citation>
    <scope>NUCLEOTIDE SEQUENCE [LARGE SCALE GENOMIC DNA]</scope>
    <source>
        <strain evidence="2">DSM 21580</strain>
    </source>
</reference>
<protein>
    <submittedName>
        <fullName evidence="1">Uncharacterized protein</fullName>
    </submittedName>
</protein>
<dbReference type="EMBL" id="FNUS01000004">
    <property type="protein sequence ID" value="SEG27848.1"/>
    <property type="molecule type" value="Genomic_DNA"/>
</dbReference>
<name>A0A1H5YV07_9FLAO</name>
<organism evidence="1 2">
    <name type="scientific">Halpernia humi</name>
    <dbReference type="NCBI Taxonomy" id="493375"/>
    <lineage>
        <taxon>Bacteria</taxon>
        <taxon>Pseudomonadati</taxon>
        <taxon>Bacteroidota</taxon>
        <taxon>Flavobacteriia</taxon>
        <taxon>Flavobacteriales</taxon>
        <taxon>Weeksellaceae</taxon>
        <taxon>Chryseobacterium group</taxon>
        <taxon>Halpernia</taxon>
    </lineage>
</organism>
<dbReference type="Proteomes" id="UP000236738">
    <property type="component" value="Unassembled WGS sequence"/>
</dbReference>
<dbReference type="InterPro" id="IPR028974">
    <property type="entry name" value="TSP_type-3_rpt"/>
</dbReference>
<sequence length="793" mass="83898">MPTQTFACPTLGAPTYTYNFRVDNFSIDQGGDVYSISGYNSTSATATFNKFNIATGVTIINQTVQFPLANKPQSLGSGDMTFVADGKMYAVFGSAVNGSGATTASKLYEITNYGSTTGNATAVFLKNIPKAVYGIAFINNQLQLSGFDSSSCYSYLYDIASSTLSSVSTFSNGDSPVDDTSIYTSIGSTKRLLKNTTINSNTSDLEYELYLQNTGNVKLQEVQLTDDLGSIFGAANISNLSTSIINPATDNPSGLTLNPSYNGTTNKNLLNPGQALTNNITSNYIKILLKFRVTNVIVGKAYTNQGQASGYVGTPANHVTVSDFTNNGPPPSIYPLGNDGFSTYSYDSDHDGIGDLDDLDEDNDGILDVDEMGICSPTSGVTSLSGFNGILYDIPNTNSWALLSGATSFPAASYTKLATFDYNELAGTNKALSINYQGDGTSLSTNPKISNFIGSNIPNDGGEDYAIYFSKTISSVEAGKYQFDLDYGDDHVFLYKNNVKVYQLQNAYGSTTNNGLASITNVATLTLNPGDVLTYVVAEENVGNTAIKFLTTKLSQVDGSAARCIVDSDNDGIPDYLDVDSDNDGCPDAVEGSENVIVDQVYPLTLALTDPNYNLRGQIKVTYDGTTTNTPPNIISNTPASLGVPQLVNNAGNNLNTVSNPSNLAGVADNTDVPGPTTADIGQGVGSSIDKTVNSCICYNLPNLTGTATGTKQGITLLKRAGADNGNWPMNRNSGLTALESNTKGFVITRLTTAQIGTLVSPQEGMMVYDTTAKCLKLYDGTAWSCFNTPTCP</sequence>
<dbReference type="PROSITE" id="PS00018">
    <property type="entry name" value="EF_HAND_1"/>
    <property type="match status" value="1"/>
</dbReference>
<dbReference type="SUPFAM" id="SSF103647">
    <property type="entry name" value="TSP type-3 repeat"/>
    <property type="match status" value="1"/>
</dbReference>
<gene>
    <name evidence="1" type="ORF">SAMN05421847_1872</name>
</gene>
<dbReference type="AlphaFoldDB" id="A0A1H5YV07"/>
<dbReference type="InterPro" id="IPR018247">
    <property type="entry name" value="EF_Hand_1_Ca_BS"/>
</dbReference>
<accession>A0A1H5YV07</accession>
<proteinExistence type="predicted"/>
<dbReference type="GO" id="GO:0005509">
    <property type="term" value="F:calcium ion binding"/>
    <property type="evidence" value="ECO:0007669"/>
    <property type="project" value="InterPro"/>
</dbReference>
<evidence type="ECO:0000313" key="2">
    <source>
        <dbReference type="Proteomes" id="UP000236738"/>
    </source>
</evidence>